<gene>
    <name evidence="3" type="ORF">GCM10023342_07780</name>
</gene>
<keyword evidence="2" id="KW-1133">Transmembrane helix</keyword>
<feature type="transmembrane region" description="Helical" evidence="2">
    <location>
        <begin position="92"/>
        <end position="113"/>
    </location>
</feature>
<evidence type="ECO:0000313" key="3">
    <source>
        <dbReference type="EMBL" id="GAA5172024.1"/>
    </source>
</evidence>
<name>A0ABP9R5L2_9GAMM</name>
<dbReference type="RefSeq" id="WP_051907310.1">
    <property type="nucleotide sequence ID" value="NZ_BAABKI010000010.1"/>
</dbReference>
<keyword evidence="2" id="KW-0812">Transmembrane</keyword>
<feature type="transmembrane region" description="Helical" evidence="2">
    <location>
        <begin position="59"/>
        <end position="80"/>
    </location>
</feature>
<feature type="transmembrane region" description="Helical" evidence="2">
    <location>
        <begin position="6"/>
        <end position="23"/>
    </location>
</feature>
<keyword evidence="2" id="KW-0472">Membrane</keyword>
<comment type="caution">
    <text evidence="3">The sequence shown here is derived from an EMBL/GenBank/DDBJ whole genome shotgun (WGS) entry which is preliminary data.</text>
</comment>
<feature type="transmembrane region" description="Helical" evidence="2">
    <location>
        <begin position="159"/>
        <end position="178"/>
    </location>
</feature>
<accession>A0ABP9R5L2</accession>
<keyword evidence="4" id="KW-1185">Reference proteome</keyword>
<dbReference type="Proteomes" id="UP001500074">
    <property type="component" value="Unassembled WGS sequence"/>
</dbReference>
<dbReference type="EMBL" id="BAABKI010000010">
    <property type="protein sequence ID" value="GAA5172024.1"/>
    <property type="molecule type" value="Genomic_DNA"/>
</dbReference>
<evidence type="ECO:0000256" key="2">
    <source>
        <dbReference type="SAM" id="Phobius"/>
    </source>
</evidence>
<sequence>MTGIPWIIAAAALWGVALLTGLLNGGASGITAIGVAAGIASALSYALFILSFQNAAARGAVPATLAIAFSTFVVVLALLVDHDQVIAALHSTDLVGFLLLGVLGVGLSFAVYLPGLRRTPASLASMIASLGALAHESGLGARIAHWLLDALPLGETGDAATFGLLGGLAMALGTLITLPGVPAVLTPLAPDEYEADATPAGGGRNRAAAGGAGGDAGRAAPPRCRLVDQ</sequence>
<organism evidence="3 4">
    <name type="scientific">Modicisalibacter zincidurans</name>
    <dbReference type="NCBI Taxonomy" id="1178777"/>
    <lineage>
        <taxon>Bacteria</taxon>
        <taxon>Pseudomonadati</taxon>
        <taxon>Pseudomonadota</taxon>
        <taxon>Gammaproteobacteria</taxon>
        <taxon>Oceanospirillales</taxon>
        <taxon>Halomonadaceae</taxon>
        <taxon>Modicisalibacter</taxon>
    </lineage>
</organism>
<proteinExistence type="predicted"/>
<feature type="transmembrane region" description="Helical" evidence="2">
    <location>
        <begin position="30"/>
        <end position="53"/>
    </location>
</feature>
<reference evidence="4" key="1">
    <citation type="journal article" date="2019" name="Int. J. Syst. Evol. Microbiol.">
        <title>The Global Catalogue of Microorganisms (GCM) 10K type strain sequencing project: providing services to taxonomists for standard genome sequencing and annotation.</title>
        <authorList>
            <consortium name="The Broad Institute Genomics Platform"/>
            <consortium name="The Broad Institute Genome Sequencing Center for Infectious Disease"/>
            <person name="Wu L."/>
            <person name="Ma J."/>
        </authorList>
    </citation>
    <scope>NUCLEOTIDE SEQUENCE [LARGE SCALE GENOMIC DNA]</scope>
    <source>
        <strain evidence="4">JCM 18472</strain>
    </source>
</reference>
<feature type="region of interest" description="Disordered" evidence="1">
    <location>
        <begin position="195"/>
        <end position="229"/>
    </location>
</feature>
<protein>
    <submittedName>
        <fullName evidence="3">Uncharacterized protein</fullName>
    </submittedName>
</protein>
<feature type="compositionally biased region" description="Gly residues" evidence="1">
    <location>
        <begin position="200"/>
        <end position="216"/>
    </location>
</feature>
<evidence type="ECO:0000256" key="1">
    <source>
        <dbReference type="SAM" id="MobiDB-lite"/>
    </source>
</evidence>
<evidence type="ECO:0000313" key="4">
    <source>
        <dbReference type="Proteomes" id="UP001500074"/>
    </source>
</evidence>